<name>A0A3G1IWD6_9EUKA</name>
<dbReference type="GO" id="GO:0015979">
    <property type="term" value="P:photosynthesis"/>
    <property type="evidence" value="ECO:0007669"/>
    <property type="project" value="UniProtKB-UniRule"/>
</dbReference>
<keyword evidence="9 11" id="KW-0472">Membrane</keyword>
<evidence type="ECO:0000256" key="2">
    <source>
        <dbReference type="ARBA" id="ARBA00005252"/>
    </source>
</evidence>
<reference evidence="12" key="1">
    <citation type="submission" date="2017-05" db="EMBL/GenBank/DDBJ databases">
        <title>Plastid comparative genomics reveals ancient divergence between Glaucophyte genera.</title>
        <authorList>
            <person name="Figueroa-Martinez F.J."/>
            <person name="Jackson C."/>
            <person name="Reyes-Prieto A."/>
        </authorList>
    </citation>
    <scope>NUCLEOTIDE SEQUENCE</scope>
    <source>
        <strain evidence="12">SAG 4.97</strain>
    </source>
</reference>
<dbReference type="GO" id="GO:0009522">
    <property type="term" value="C:photosystem I"/>
    <property type="evidence" value="ECO:0007669"/>
    <property type="project" value="UniProtKB-KW"/>
</dbReference>
<evidence type="ECO:0000256" key="6">
    <source>
        <dbReference type="ARBA" id="ARBA00022836"/>
    </source>
</evidence>
<evidence type="ECO:0000256" key="11">
    <source>
        <dbReference type="HAMAP-Rule" id="MF_00431"/>
    </source>
</evidence>
<proteinExistence type="inferred from homology"/>
<keyword evidence="7 11" id="KW-1133">Transmembrane helix</keyword>
<evidence type="ECO:0000256" key="10">
    <source>
        <dbReference type="ARBA" id="ARBA00046266"/>
    </source>
</evidence>
<comment type="similarity">
    <text evidence="2 11">Belongs to the PsaI family.</text>
</comment>
<gene>
    <name evidence="11 12" type="primary">psaI</name>
</gene>
<evidence type="ECO:0000313" key="12">
    <source>
        <dbReference type="EMBL" id="ASQ40378.1"/>
    </source>
</evidence>
<evidence type="ECO:0000256" key="9">
    <source>
        <dbReference type="ARBA" id="ARBA00023136"/>
    </source>
</evidence>
<sequence length="36" mass="4020">MTTSFLSSILVPLFGLVIPAVTMIFLFLYVEQEEVA</sequence>
<evidence type="ECO:0000256" key="7">
    <source>
        <dbReference type="ARBA" id="ARBA00022989"/>
    </source>
</evidence>
<protein>
    <recommendedName>
        <fullName evidence="3 11">Photosystem I reaction center subunit VIII</fullName>
    </recommendedName>
</protein>
<evidence type="ECO:0000256" key="8">
    <source>
        <dbReference type="ARBA" id="ARBA00023078"/>
    </source>
</evidence>
<keyword evidence="6 11" id="KW-0603">Photosystem I</keyword>
<geneLocation type="plastid" evidence="12"/>
<dbReference type="NCBIfam" id="TIGR03052">
    <property type="entry name" value="PS_I_psaI"/>
    <property type="match status" value="1"/>
</dbReference>
<dbReference type="InterPro" id="IPR036357">
    <property type="entry name" value="PSI_PsaI_sf"/>
</dbReference>
<dbReference type="EMBL" id="MF167427">
    <property type="protein sequence ID" value="ASQ40378.1"/>
    <property type="molecule type" value="Genomic_DNA"/>
</dbReference>
<evidence type="ECO:0000256" key="1">
    <source>
        <dbReference type="ARBA" id="ARBA00003541"/>
    </source>
</evidence>
<dbReference type="InterPro" id="IPR001302">
    <property type="entry name" value="PSI_PsaI"/>
</dbReference>
<comment type="subcellular location">
    <subcellularLocation>
        <location evidence="11">Cellular thylakoid membrane</location>
        <topology evidence="11">Single-pass membrane protein</topology>
    </subcellularLocation>
    <subcellularLocation>
        <location evidence="10">Plastid thylakoid membrane</location>
        <topology evidence="10">Single-pass membrane protein</topology>
    </subcellularLocation>
</comment>
<comment type="function">
    <text evidence="1 11">May help in the organization of the PsaL subunit.</text>
</comment>
<dbReference type="GO" id="GO:0055035">
    <property type="term" value="C:plastid thylakoid membrane"/>
    <property type="evidence" value="ECO:0007669"/>
    <property type="project" value="UniProtKB-SubCell"/>
</dbReference>
<dbReference type="AlphaFoldDB" id="A0A3G1IWD6"/>
<keyword evidence="4 11" id="KW-0602">Photosynthesis</keyword>
<feature type="transmembrane region" description="Helical" evidence="11">
    <location>
        <begin position="6"/>
        <end position="30"/>
    </location>
</feature>
<dbReference type="Pfam" id="PF00796">
    <property type="entry name" value="PSI_8"/>
    <property type="match status" value="1"/>
</dbReference>
<keyword evidence="5 11" id="KW-0812">Transmembrane</keyword>
<evidence type="ECO:0000256" key="3">
    <source>
        <dbReference type="ARBA" id="ARBA00019929"/>
    </source>
</evidence>
<keyword evidence="12" id="KW-0934">Plastid</keyword>
<keyword evidence="8 11" id="KW-0793">Thylakoid</keyword>
<organism evidence="12">
    <name type="scientific">Cyanoptyche gloeocystis</name>
    <dbReference type="NCBI Taxonomy" id="77922"/>
    <lineage>
        <taxon>Eukaryota</taxon>
        <taxon>Glaucocystophyceae</taxon>
        <taxon>Glaucocystophyceae incertae sedis</taxon>
        <taxon>Cyanoptyche</taxon>
    </lineage>
</organism>
<evidence type="ECO:0000256" key="4">
    <source>
        <dbReference type="ARBA" id="ARBA00022531"/>
    </source>
</evidence>
<dbReference type="HAMAP" id="MF_00431">
    <property type="entry name" value="PSI_PsaI"/>
    <property type="match status" value="1"/>
</dbReference>
<evidence type="ECO:0000256" key="5">
    <source>
        <dbReference type="ARBA" id="ARBA00022692"/>
    </source>
</evidence>
<dbReference type="SUPFAM" id="SSF81540">
    <property type="entry name" value="Subunit VIII of photosystem I reaction centre, PsaI"/>
    <property type="match status" value="1"/>
</dbReference>
<accession>A0A3G1IWD6</accession>